<feature type="transmembrane region" description="Helical" evidence="1">
    <location>
        <begin position="12"/>
        <end position="36"/>
    </location>
</feature>
<feature type="transmembrane region" description="Helical" evidence="1">
    <location>
        <begin position="85"/>
        <end position="103"/>
    </location>
</feature>
<sequence length="555" mass="64759">MLKKLKTKPYLFGLTFVVMSIIIILLLSFASPFYYFDTSPDSNNFFTVGKAMFHGIIPYKDVFEQKGPFVYLIYGLSSLLTKRSLVGMMPFEIIAMIIIMTMAYKIARLYLSQNWSFVISLFMPVFAVLQPFYDYGGSVEFFVFPAVLYLIYVALKASQNHFDIKWWEWMIQGFMVGVVFFSKYTLLGPWIGFYVFMFVFYVYHRRFKEMWRLILFSGLSFLIALVPWLIYFVVTGSLKAFIHVYFTINMTVYGSSGIIPTKMLMATGFFMKFLTQYPITTVFGLLGLIYVLFDHEIFKNGVSKSLFLFMMIVNAIVAVYGHTFGKIYQYYQLAYFPFILVTTIFLLVFFIRHFESNRKLALPWTFVAVALCMALTFVLGSNNNFIYSKLHPQNLYVTLNPKKGQYQQPAQVSFGKIIRDESKGTPTLLTYSRLENGFYTSSGAYPTHYFFERNNIPSRAYPRMMRSANKVVQKKQVQWLVIRVDNTSGKNNDKLYSYMSSGSRKGGRDALIKNYRLRSSHAQMFEARRATYYLFEARTKSNPKAKKMIKEHKFY</sequence>
<feature type="transmembrane region" description="Helical" evidence="1">
    <location>
        <begin position="240"/>
        <end position="261"/>
    </location>
</feature>
<dbReference type="Pfam" id="PF13231">
    <property type="entry name" value="PMT_2"/>
    <property type="match status" value="1"/>
</dbReference>
<evidence type="ECO:0000313" key="3">
    <source>
        <dbReference type="EMBL" id="KID42010.1"/>
    </source>
</evidence>
<feature type="domain" description="Glycosyltransferase RgtA/B/C/D-like" evidence="2">
    <location>
        <begin position="66"/>
        <end position="231"/>
    </location>
</feature>
<feature type="transmembrane region" description="Helical" evidence="1">
    <location>
        <begin position="187"/>
        <end position="204"/>
    </location>
</feature>
<proteinExistence type="predicted"/>
<dbReference type="OrthoDB" id="5056808at2"/>
<feature type="transmembrane region" description="Helical" evidence="1">
    <location>
        <begin position="273"/>
        <end position="293"/>
    </location>
</feature>
<feature type="transmembrane region" description="Helical" evidence="1">
    <location>
        <begin position="213"/>
        <end position="234"/>
    </location>
</feature>
<organism evidence="3 4">
    <name type="scientific">Fructilactobacillus fructivorans</name>
    <dbReference type="NCBI Taxonomy" id="1614"/>
    <lineage>
        <taxon>Bacteria</taxon>
        <taxon>Bacillati</taxon>
        <taxon>Bacillota</taxon>
        <taxon>Bacilli</taxon>
        <taxon>Lactobacillales</taxon>
        <taxon>Lactobacillaceae</taxon>
        <taxon>Fructilactobacillus</taxon>
    </lineage>
</organism>
<comment type="caution">
    <text evidence="3">The sequence shown here is derived from an EMBL/GenBank/DDBJ whole genome shotgun (WGS) entry which is preliminary data.</text>
</comment>
<dbReference type="EMBL" id="JOJZ01000013">
    <property type="protein sequence ID" value="KID42010.1"/>
    <property type="molecule type" value="Genomic_DNA"/>
</dbReference>
<evidence type="ECO:0000313" key="4">
    <source>
        <dbReference type="Proteomes" id="UP000031397"/>
    </source>
</evidence>
<keyword evidence="1" id="KW-0812">Transmembrane</keyword>
<keyword evidence="3" id="KW-0808">Transferase</keyword>
<feature type="transmembrane region" description="Helical" evidence="1">
    <location>
        <begin position="305"/>
        <end position="321"/>
    </location>
</feature>
<dbReference type="Proteomes" id="UP000031397">
    <property type="component" value="Unassembled WGS sequence"/>
</dbReference>
<dbReference type="GO" id="GO:0016740">
    <property type="term" value="F:transferase activity"/>
    <property type="evidence" value="ECO:0007669"/>
    <property type="project" value="UniProtKB-KW"/>
</dbReference>
<protein>
    <submittedName>
        <fullName evidence="3">Putative teichoic acid/polysaccharide glycosyl transferase</fullName>
    </submittedName>
</protein>
<reference evidence="3 4" key="1">
    <citation type="submission" date="2014-06" db="EMBL/GenBank/DDBJ databases">
        <title>Functional and comparative genomic analyses of the Drosophila gut microbiota identify candidate symbiosis factors.</title>
        <authorList>
            <person name="Newell P.D."/>
            <person name="Chaston J.M."/>
            <person name="Douglas A.E."/>
        </authorList>
    </citation>
    <scope>NUCLEOTIDE SEQUENCE [LARGE SCALE GENOMIC DNA]</scope>
    <source>
        <strain evidence="3 4">DmCS_002</strain>
    </source>
</reference>
<evidence type="ECO:0000259" key="2">
    <source>
        <dbReference type="Pfam" id="PF13231"/>
    </source>
</evidence>
<feature type="transmembrane region" description="Helical" evidence="1">
    <location>
        <begin position="333"/>
        <end position="354"/>
    </location>
</feature>
<keyword evidence="4" id="KW-1185">Reference proteome</keyword>
<gene>
    <name evidence="3" type="ORF">LfDm3_0678</name>
</gene>
<dbReference type="RefSeq" id="WP_052236596.1">
    <property type="nucleotide sequence ID" value="NZ_JOJZ01000013.1"/>
</dbReference>
<dbReference type="GeneID" id="74913348"/>
<feature type="transmembrane region" description="Helical" evidence="1">
    <location>
        <begin position="139"/>
        <end position="157"/>
    </location>
</feature>
<dbReference type="PATRIC" id="fig|1614.7.peg.648"/>
<evidence type="ECO:0000256" key="1">
    <source>
        <dbReference type="SAM" id="Phobius"/>
    </source>
</evidence>
<accession>A0A0C1LYQ1</accession>
<keyword evidence="1" id="KW-0472">Membrane</keyword>
<dbReference type="AlphaFoldDB" id="A0A0C1LYQ1"/>
<feature type="transmembrane region" description="Helical" evidence="1">
    <location>
        <begin position="115"/>
        <end position="133"/>
    </location>
</feature>
<name>A0A0C1LYQ1_9LACO</name>
<keyword evidence="1" id="KW-1133">Transmembrane helix</keyword>
<dbReference type="InterPro" id="IPR038731">
    <property type="entry name" value="RgtA/B/C-like"/>
</dbReference>
<feature type="transmembrane region" description="Helical" evidence="1">
    <location>
        <begin position="360"/>
        <end position="380"/>
    </location>
</feature>